<organism evidence="8 9">
    <name type="scientific">Heliomicrobium undosum</name>
    <dbReference type="NCBI Taxonomy" id="121734"/>
    <lineage>
        <taxon>Bacteria</taxon>
        <taxon>Bacillati</taxon>
        <taxon>Bacillota</taxon>
        <taxon>Clostridia</taxon>
        <taxon>Eubacteriales</taxon>
        <taxon>Heliobacteriaceae</taxon>
        <taxon>Heliomicrobium</taxon>
    </lineage>
</organism>
<dbReference type="SUPFAM" id="SSF51556">
    <property type="entry name" value="Metallo-dependent hydrolases"/>
    <property type="match status" value="1"/>
</dbReference>
<dbReference type="GO" id="GO:0046103">
    <property type="term" value="P:inosine biosynthetic process"/>
    <property type="evidence" value="ECO:0007669"/>
    <property type="project" value="TreeGrafter"/>
</dbReference>
<dbReference type="OrthoDB" id="9779574at2"/>
<evidence type="ECO:0000259" key="7">
    <source>
        <dbReference type="Pfam" id="PF00962"/>
    </source>
</evidence>
<keyword evidence="5" id="KW-0378">Hydrolase</keyword>
<keyword evidence="9" id="KW-1185">Reference proteome</keyword>
<sequence length="123" mass="14557">MAGDRHPLPLYRRAGVPITLNTDDEGINRSNLTMEYVKAVNDFQISYRELKEFARNSLEYSFLPGKSLYIDRNYNLLQPPFAGIRQPGWHPNHEAERMMAESEKLTEQVRLERSLYEFEDRRH</sequence>
<dbReference type="GO" id="GO:0043103">
    <property type="term" value="P:hypoxanthine salvage"/>
    <property type="evidence" value="ECO:0007669"/>
    <property type="project" value="TreeGrafter"/>
</dbReference>
<keyword evidence="6" id="KW-0862">Zinc</keyword>
<dbReference type="Proteomes" id="UP000463470">
    <property type="component" value="Unassembled WGS sequence"/>
</dbReference>
<dbReference type="PANTHER" id="PTHR11409">
    <property type="entry name" value="ADENOSINE DEAMINASE"/>
    <property type="match status" value="1"/>
</dbReference>
<evidence type="ECO:0000256" key="5">
    <source>
        <dbReference type="ARBA" id="ARBA00022801"/>
    </source>
</evidence>
<dbReference type="EMBL" id="WXEY01000007">
    <property type="protein sequence ID" value="MZP29780.1"/>
    <property type="molecule type" value="Genomic_DNA"/>
</dbReference>
<dbReference type="EC" id="3.5.4.4" evidence="3"/>
<evidence type="ECO:0000313" key="8">
    <source>
        <dbReference type="EMBL" id="MZP29780.1"/>
    </source>
</evidence>
<dbReference type="AlphaFoldDB" id="A0A845L551"/>
<dbReference type="GO" id="GO:0005829">
    <property type="term" value="C:cytosol"/>
    <property type="evidence" value="ECO:0007669"/>
    <property type="project" value="TreeGrafter"/>
</dbReference>
<dbReference type="InterPro" id="IPR001365">
    <property type="entry name" value="A_deaminase_dom"/>
</dbReference>
<accession>A0A845L551</accession>
<keyword evidence="4" id="KW-0479">Metal-binding</keyword>
<feature type="domain" description="Adenosine deaminase" evidence="7">
    <location>
        <begin position="4"/>
        <end position="66"/>
    </location>
</feature>
<evidence type="ECO:0000313" key="9">
    <source>
        <dbReference type="Proteomes" id="UP000463470"/>
    </source>
</evidence>
<proteinExistence type="inferred from homology"/>
<comment type="similarity">
    <text evidence="2">Belongs to the metallo-dependent hydrolases superfamily. Adenosine and AMP deaminases family.</text>
</comment>
<evidence type="ECO:0000256" key="3">
    <source>
        <dbReference type="ARBA" id="ARBA00012784"/>
    </source>
</evidence>
<dbReference type="GO" id="GO:0046872">
    <property type="term" value="F:metal ion binding"/>
    <property type="evidence" value="ECO:0007669"/>
    <property type="project" value="UniProtKB-KW"/>
</dbReference>
<dbReference type="InterPro" id="IPR006330">
    <property type="entry name" value="Ado/ade_deaminase"/>
</dbReference>
<dbReference type="InterPro" id="IPR032466">
    <property type="entry name" value="Metal_Hydrolase"/>
</dbReference>
<name>A0A845L551_9FIRM</name>
<evidence type="ECO:0000256" key="2">
    <source>
        <dbReference type="ARBA" id="ARBA00006676"/>
    </source>
</evidence>
<dbReference type="PANTHER" id="PTHR11409:SF43">
    <property type="entry name" value="ADENOSINE DEAMINASE"/>
    <property type="match status" value="1"/>
</dbReference>
<evidence type="ECO:0000256" key="4">
    <source>
        <dbReference type="ARBA" id="ARBA00022723"/>
    </source>
</evidence>
<gene>
    <name evidence="8" type="ORF">GTO91_08685</name>
</gene>
<dbReference type="GO" id="GO:0006154">
    <property type="term" value="P:adenosine catabolic process"/>
    <property type="evidence" value="ECO:0007669"/>
    <property type="project" value="TreeGrafter"/>
</dbReference>
<comment type="cofactor">
    <cofactor evidence="1">
        <name>Zn(2+)</name>
        <dbReference type="ChEBI" id="CHEBI:29105"/>
    </cofactor>
</comment>
<dbReference type="Pfam" id="PF00962">
    <property type="entry name" value="A_deaminase"/>
    <property type="match status" value="1"/>
</dbReference>
<evidence type="ECO:0000256" key="1">
    <source>
        <dbReference type="ARBA" id="ARBA00001947"/>
    </source>
</evidence>
<reference evidence="8 9" key="1">
    <citation type="submission" date="2020-01" db="EMBL/GenBank/DDBJ databases">
        <title>Whole-genome sequence of Heliobacterium undosum DSM 13378.</title>
        <authorList>
            <person name="Kyndt J.A."/>
            <person name="Meyer T.E."/>
        </authorList>
    </citation>
    <scope>NUCLEOTIDE SEQUENCE [LARGE SCALE GENOMIC DNA]</scope>
    <source>
        <strain evidence="8 9">DSM 13378</strain>
    </source>
</reference>
<dbReference type="Gene3D" id="3.20.20.140">
    <property type="entry name" value="Metal-dependent hydrolases"/>
    <property type="match status" value="1"/>
</dbReference>
<comment type="caution">
    <text evidence="8">The sequence shown here is derived from an EMBL/GenBank/DDBJ whole genome shotgun (WGS) entry which is preliminary data.</text>
</comment>
<dbReference type="RefSeq" id="WP_161257879.1">
    <property type="nucleotide sequence ID" value="NZ_WXEY01000007.1"/>
</dbReference>
<evidence type="ECO:0000256" key="6">
    <source>
        <dbReference type="ARBA" id="ARBA00022833"/>
    </source>
</evidence>
<protein>
    <recommendedName>
        <fullName evidence="3">adenosine deaminase</fullName>
        <ecNumber evidence="3">3.5.4.4</ecNumber>
    </recommendedName>
</protein>
<dbReference type="GO" id="GO:0004000">
    <property type="term" value="F:adenosine deaminase activity"/>
    <property type="evidence" value="ECO:0007669"/>
    <property type="project" value="TreeGrafter"/>
</dbReference>